<reference evidence="7 8" key="1">
    <citation type="submission" date="2018-03" db="EMBL/GenBank/DDBJ databases">
        <title>Draft Genome Sequences of the Obligatory Marine Myxobacteria Enhygromyxa salina SWB005.</title>
        <authorList>
            <person name="Poehlein A."/>
            <person name="Moghaddam J.A."/>
            <person name="Harms H."/>
            <person name="Alanjari M."/>
            <person name="Koenig G.M."/>
            <person name="Daniel R."/>
            <person name="Schaeberle T.F."/>
        </authorList>
    </citation>
    <scope>NUCLEOTIDE SEQUENCE [LARGE SCALE GENOMIC DNA]</scope>
    <source>
        <strain evidence="7 8">SWB005</strain>
    </source>
</reference>
<feature type="transmembrane region" description="Helical" evidence="6">
    <location>
        <begin position="224"/>
        <end position="244"/>
    </location>
</feature>
<feature type="transmembrane region" description="Helical" evidence="6">
    <location>
        <begin position="397"/>
        <end position="416"/>
    </location>
</feature>
<sequence>MSETSTTQDSSRERIGRLFKNTGIYALGQVGLQILAALLTAILTWFLVPAELGLWSLAMMLLTGFMHLCNPGLHGSVTRFFFDHEHDEVAKQRFQGTVLSFLLLWSFGLCVVATFTGPSLFDALFNELPFWPYGALVVWMAFLGVLGVVPRAIWVASERSTSFVGVNMLGSAVNVVGSLGLVALTGLGVLGLFYARAASLIVLAIPFVIYSWRHVKLAWSWVDLRAALSFSLPLVPHLIAHWILGMSDRFIIERHYAHLGPEGAASGVETAAELGAEGSASLGLAAVGIYSAGYVFMEAVNLIAASMNNAWVPQFTRAHGQADQRPFVARSITYFMLAVGSMSAAMVVLSPTIVRVLFKAKYAFAAELAPILALGGLFQGLYYVFVAVLFYYKANRLVPVITIVSGAVNVALNLLWLPKYGLLGAAWATVVGYAVLVVGFGLAARRFQMPSFEGGRLARIAGVLVVVALGGLLIDGRLTLWVELAVKLALLGGGALALWRLGVFAARLPAAALDD</sequence>
<dbReference type="PANTHER" id="PTHR30250:SF11">
    <property type="entry name" value="O-ANTIGEN TRANSPORTER-RELATED"/>
    <property type="match status" value="1"/>
</dbReference>
<dbReference type="InterPro" id="IPR002797">
    <property type="entry name" value="Polysacc_synth"/>
</dbReference>
<feature type="transmembrane region" description="Helical" evidence="6">
    <location>
        <begin position="94"/>
        <end position="118"/>
    </location>
</feature>
<evidence type="ECO:0000256" key="6">
    <source>
        <dbReference type="SAM" id="Phobius"/>
    </source>
</evidence>
<evidence type="ECO:0000256" key="5">
    <source>
        <dbReference type="ARBA" id="ARBA00023136"/>
    </source>
</evidence>
<dbReference type="GO" id="GO:0005886">
    <property type="term" value="C:plasma membrane"/>
    <property type="evidence" value="ECO:0007669"/>
    <property type="project" value="UniProtKB-SubCell"/>
</dbReference>
<feature type="transmembrane region" description="Helical" evidence="6">
    <location>
        <begin position="24"/>
        <end position="48"/>
    </location>
</feature>
<accession>A0A2S9XFI4</accession>
<dbReference type="InterPro" id="IPR050833">
    <property type="entry name" value="Poly_Biosynth_Transport"/>
</dbReference>
<dbReference type="EMBL" id="PVNK01000234">
    <property type="protein sequence ID" value="PRP91625.1"/>
    <property type="molecule type" value="Genomic_DNA"/>
</dbReference>
<evidence type="ECO:0000256" key="3">
    <source>
        <dbReference type="ARBA" id="ARBA00022692"/>
    </source>
</evidence>
<dbReference type="AlphaFoldDB" id="A0A2S9XFI4"/>
<feature type="transmembrane region" description="Helical" evidence="6">
    <location>
        <begin position="130"/>
        <end position="154"/>
    </location>
</feature>
<feature type="transmembrane region" description="Helical" evidence="6">
    <location>
        <begin position="282"/>
        <end position="306"/>
    </location>
</feature>
<dbReference type="Pfam" id="PF01943">
    <property type="entry name" value="Polysacc_synt"/>
    <property type="match status" value="1"/>
</dbReference>
<evidence type="ECO:0000256" key="2">
    <source>
        <dbReference type="ARBA" id="ARBA00022475"/>
    </source>
</evidence>
<name>A0A2S9XFI4_9BACT</name>
<feature type="transmembrane region" description="Helical" evidence="6">
    <location>
        <begin position="369"/>
        <end position="390"/>
    </location>
</feature>
<keyword evidence="5 6" id="KW-0472">Membrane</keyword>
<feature type="transmembrane region" description="Helical" evidence="6">
    <location>
        <begin position="480"/>
        <end position="499"/>
    </location>
</feature>
<proteinExistence type="predicted"/>
<feature type="transmembrane region" description="Helical" evidence="6">
    <location>
        <begin position="193"/>
        <end position="212"/>
    </location>
</feature>
<evidence type="ECO:0000313" key="7">
    <source>
        <dbReference type="EMBL" id="PRP91625.1"/>
    </source>
</evidence>
<keyword evidence="3 6" id="KW-0812">Transmembrane</keyword>
<dbReference type="Proteomes" id="UP000237968">
    <property type="component" value="Unassembled WGS sequence"/>
</dbReference>
<protein>
    <submittedName>
        <fullName evidence="7">Polysaccharide biosynthesis protein</fullName>
    </submittedName>
</protein>
<feature type="transmembrane region" description="Helical" evidence="6">
    <location>
        <begin position="166"/>
        <end position="187"/>
    </location>
</feature>
<dbReference type="RefSeq" id="WP_106394600.1">
    <property type="nucleotide sequence ID" value="NZ_PVNK01000234.1"/>
</dbReference>
<keyword evidence="4 6" id="KW-1133">Transmembrane helix</keyword>
<evidence type="ECO:0000256" key="1">
    <source>
        <dbReference type="ARBA" id="ARBA00004651"/>
    </source>
</evidence>
<keyword evidence="8" id="KW-1185">Reference proteome</keyword>
<evidence type="ECO:0000313" key="8">
    <source>
        <dbReference type="Proteomes" id="UP000237968"/>
    </source>
</evidence>
<comment type="subcellular location">
    <subcellularLocation>
        <location evidence="1">Cell membrane</location>
        <topology evidence="1">Multi-pass membrane protein</topology>
    </subcellularLocation>
</comment>
<feature type="transmembrane region" description="Helical" evidence="6">
    <location>
        <begin position="456"/>
        <end position="474"/>
    </location>
</feature>
<dbReference type="PANTHER" id="PTHR30250">
    <property type="entry name" value="PST FAMILY PREDICTED COLANIC ACID TRANSPORTER"/>
    <property type="match status" value="1"/>
</dbReference>
<feature type="transmembrane region" description="Helical" evidence="6">
    <location>
        <begin position="327"/>
        <end position="349"/>
    </location>
</feature>
<keyword evidence="2" id="KW-1003">Cell membrane</keyword>
<feature type="transmembrane region" description="Helical" evidence="6">
    <location>
        <begin position="422"/>
        <end position="444"/>
    </location>
</feature>
<gene>
    <name evidence="7" type="ORF">ENSA5_53850</name>
</gene>
<comment type="caution">
    <text evidence="7">The sequence shown here is derived from an EMBL/GenBank/DDBJ whole genome shotgun (WGS) entry which is preliminary data.</text>
</comment>
<evidence type="ECO:0000256" key="4">
    <source>
        <dbReference type="ARBA" id="ARBA00022989"/>
    </source>
</evidence>
<feature type="transmembrane region" description="Helical" evidence="6">
    <location>
        <begin position="54"/>
        <end position="73"/>
    </location>
</feature>
<organism evidence="7 8">
    <name type="scientific">Enhygromyxa salina</name>
    <dbReference type="NCBI Taxonomy" id="215803"/>
    <lineage>
        <taxon>Bacteria</taxon>
        <taxon>Pseudomonadati</taxon>
        <taxon>Myxococcota</taxon>
        <taxon>Polyangia</taxon>
        <taxon>Nannocystales</taxon>
        <taxon>Nannocystaceae</taxon>
        <taxon>Enhygromyxa</taxon>
    </lineage>
</organism>